<comment type="subunit">
    <text evidence="7">Heteromultimer composed of HisG and HisZ subunits.</text>
</comment>
<evidence type="ECO:0000313" key="10">
    <source>
        <dbReference type="Proteomes" id="UP000824238"/>
    </source>
</evidence>
<keyword evidence="7" id="KW-0368">Histidine biosynthesis</keyword>
<comment type="function">
    <text evidence="6 7">Required for the first step of histidine biosynthesis. May allow the feedback regulation of ATP phosphoribosyltransferase activity by histidine.</text>
</comment>
<name>A0A9D1DN17_9FIRM</name>
<evidence type="ECO:0000256" key="7">
    <source>
        <dbReference type="HAMAP-Rule" id="MF_00125"/>
    </source>
</evidence>
<dbReference type="GO" id="GO:0000105">
    <property type="term" value="P:L-histidine biosynthetic process"/>
    <property type="evidence" value="ECO:0007669"/>
    <property type="project" value="UniProtKB-UniRule"/>
</dbReference>
<dbReference type="InterPro" id="IPR004517">
    <property type="entry name" value="HisZ"/>
</dbReference>
<dbReference type="AlphaFoldDB" id="A0A9D1DN17"/>
<reference evidence="9" key="1">
    <citation type="submission" date="2020-10" db="EMBL/GenBank/DDBJ databases">
        <authorList>
            <person name="Gilroy R."/>
        </authorList>
    </citation>
    <scope>NUCLEOTIDE SEQUENCE</scope>
    <source>
        <strain evidence="9">ChiGjej3B3-7149</strain>
    </source>
</reference>
<organism evidence="9 10">
    <name type="scientific">Candidatus Scatomorpha intestinigallinarum</name>
    <dbReference type="NCBI Taxonomy" id="2840923"/>
    <lineage>
        <taxon>Bacteria</taxon>
        <taxon>Bacillati</taxon>
        <taxon>Bacillota</taxon>
        <taxon>Clostridia</taxon>
        <taxon>Eubacteriales</taxon>
        <taxon>Candidatus Scatomorpha</taxon>
    </lineage>
</organism>
<keyword evidence="5 7" id="KW-0963">Cytoplasm</keyword>
<accession>A0A9D1DN17</accession>
<evidence type="ECO:0000256" key="1">
    <source>
        <dbReference type="ARBA" id="ARBA00004496"/>
    </source>
</evidence>
<evidence type="ECO:0000256" key="3">
    <source>
        <dbReference type="ARBA" id="ARBA00005539"/>
    </source>
</evidence>
<keyword evidence="9" id="KW-0328">Glycosyltransferase</keyword>
<reference evidence="9" key="2">
    <citation type="journal article" date="2021" name="PeerJ">
        <title>Extensive microbial diversity within the chicken gut microbiome revealed by metagenomics and culture.</title>
        <authorList>
            <person name="Gilroy R."/>
            <person name="Ravi A."/>
            <person name="Getino M."/>
            <person name="Pursley I."/>
            <person name="Horton D.L."/>
            <person name="Alikhan N.F."/>
            <person name="Baker D."/>
            <person name="Gharbi K."/>
            <person name="Hall N."/>
            <person name="Watson M."/>
            <person name="Adriaenssens E.M."/>
            <person name="Foster-Nyarko E."/>
            <person name="Jarju S."/>
            <person name="Secka A."/>
            <person name="Antonio M."/>
            <person name="Oren A."/>
            <person name="Chaudhuri R.R."/>
            <person name="La Ragione R."/>
            <person name="Hildebrand F."/>
            <person name="Pallen M.J."/>
        </authorList>
    </citation>
    <scope>NUCLEOTIDE SEQUENCE</scope>
    <source>
        <strain evidence="9">ChiGjej3B3-7149</strain>
    </source>
</reference>
<dbReference type="Gene3D" id="3.30.930.10">
    <property type="entry name" value="Bira Bifunctional Protein, Domain 2"/>
    <property type="match status" value="1"/>
</dbReference>
<dbReference type="HAMAP" id="MF_00125">
    <property type="entry name" value="HisZ"/>
    <property type="match status" value="1"/>
</dbReference>
<keyword evidence="9" id="KW-0808">Transferase</keyword>
<dbReference type="PANTHER" id="PTHR11476">
    <property type="entry name" value="HISTIDYL-TRNA SYNTHETASE"/>
    <property type="match status" value="1"/>
</dbReference>
<dbReference type="Proteomes" id="UP000824238">
    <property type="component" value="Unassembled WGS sequence"/>
</dbReference>
<comment type="caution">
    <text evidence="9">The sequence shown here is derived from an EMBL/GenBank/DDBJ whole genome shotgun (WGS) entry which is preliminary data.</text>
</comment>
<proteinExistence type="inferred from homology"/>
<evidence type="ECO:0000256" key="5">
    <source>
        <dbReference type="ARBA" id="ARBA00022490"/>
    </source>
</evidence>
<dbReference type="Pfam" id="PF13393">
    <property type="entry name" value="tRNA-synt_His"/>
    <property type="match status" value="1"/>
</dbReference>
<dbReference type="InterPro" id="IPR041715">
    <property type="entry name" value="HisRS-like_core"/>
</dbReference>
<dbReference type="GO" id="GO:0140096">
    <property type="term" value="F:catalytic activity, acting on a protein"/>
    <property type="evidence" value="ECO:0007669"/>
    <property type="project" value="UniProtKB-ARBA"/>
</dbReference>
<evidence type="ECO:0000256" key="4">
    <source>
        <dbReference type="ARBA" id="ARBA00020397"/>
    </source>
</evidence>
<comment type="miscellaneous">
    <text evidence="7">This function is generally fulfilled by the C-terminal part of HisG, which is missing in some bacteria such as this one.</text>
</comment>
<comment type="pathway">
    <text evidence="2 7">Amino-acid biosynthesis; L-histidine biosynthesis; L-histidine from 5-phospho-alpha-D-ribose 1-diphosphate: step 1/9.</text>
</comment>
<keyword evidence="7" id="KW-0028">Amino-acid biosynthesis</keyword>
<feature type="domain" description="Class II Histidinyl-tRNA synthetase (HisRS)-like catalytic core" evidence="8">
    <location>
        <begin position="6"/>
        <end position="300"/>
    </location>
</feature>
<evidence type="ECO:0000256" key="2">
    <source>
        <dbReference type="ARBA" id="ARBA00004667"/>
    </source>
</evidence>
<dbReference type="GO" id="GO:0016757">
    <property type="term" value="F:glycosyltransferase activity"/>
    <property type="evidence" value="ECO:0007669"/>
    <property type="project" value="UniProtKB-KW"/>
</dbReference>
<sequence>MESILRREERIVFGLRALYSKYGYRPYRMSKFEEYDLYAGNRSFLPSGGVITFTDTNGRLMALKPDVTLSIAKNLGGGPEAAPEKLYYDESVYRAPDSGLGFQEITQAGLEYLGRVDGYVMGEVAMLAARSLEEISEGWVLDLSHMGYLTGLVDELGLRGPERAELLRAVGSRSVQAVLAVCSSAGAPMSAAERLASLLELYGPAQELLPRLRAGAATAAELAAVEELEGTARVLESFGCLGGVNIDLSITCDTEYYNGLVFKGYVPGAPSAVLSGGRYDSLMRKLGKEEQAIGFAVYLNLLERLGGPEPEYDADVLLIPDGETPEQLAGAVRELTDSGRSVRVQPGGCSGLRCRAVMKMLDGRPVELERND</sequence>
<gene>
    <name evidence="7" type="primary">hisZ</name>
    <name evidence="9" type="ORF">IAD36_09795</name>
</gene>
<dbReference type="EMBL" id="DVHH01000235">
    <property type="protein sequence ID" value="HIR55872.1"/>
    <property type="molecule type" value="Genomic_DNA"/>
</dbReference>
<dbReference type="InterPro" id="IPR045864">
    <property type="entry name" value="aa-tRNA-synth_II/BPL/LPL"/>
</dbReference>
<dbReference type="GO" id="GO:0005737">
    <property type="term" value="C:cytoplasm"/>
    <property type="evidence" value="ECO:0007669"/>
    <property type="project" value="UniProtKB-SubCell"/>
</dbReference>
<comment type="subcellular location">
    <subcellularLocation>
        <location evidence="1 7">Cytoplasm</location>
    </subcellularLocation>
</comment>
<evidence type="ECO:0000259" key="8">
    <source>
        <dbReference type="Pfam" id="PF13393"/>
    </source>
</evidence>
<comment type="similarity">
    <text evidence="3 7">Belongs to the class-II aminoacyl-tRNA synthetase family. HisZ subfamily.</text>
</comment>
<dbReference type="PANTHER" id="PTHR11476:SF7">
    <property type="entry name" value="HISTIDINE--TRNA LIGASE"/>
    <property type="match status" value="1"/>
</dbReference>
<dbReference type="SUPFAM" id="SSF55681">
    <property type="entry name" value="Class II aaRS and biotin synthetases"/>
    <property type="match status" value="1"/>
</dbReference>
<evidence type="ECO:0000313" key="9">
    <source>
        <dbReference type="EMBL" id="HIR55872.1"/>
    </source>
</evidence>
<protein>
    <recommendedName>
        <fullName evidence="4 7">ATP phosphoribosyltransferase regulatory subunit</fullName>
    </recommendedName>
</protein>
<evidence type="ECO:0000256" key="6">
    <source>
        <dbReference type="ARBA" id="ARBA00025246"/>
    </source>
</evidence>